<accession>A0ABN3VF22</accession>
<organism evidence="2 3">
    <name type="scientific">Saccharopolyspora taberi</name>
    <dbReference type="NCBI Taxonomy" id="60895"/>
    <lineage>
        <taxon>Bacteria</taxon>
        <taxon>Bacillati</taxon>
        <taxon>Actinomycetota</taxon>
        <taxon>Actinomycetes</taxon>
        <taxon>Pseudonocardiales</taxon>
        <taxon>Pseudonocardiaceae</taxon>
        <taxon>Saccharopolyspora</taxon>
    </lineage>
</organism>
<evidence type="ECO:0000259" key="1">
    <source>
        <dbReference type="Pfam" id="PF01636"/>
    </source>
</evidence>
<dbReference type="SUPFAM" id="SSF56112">
    <property type="entry name" value="Protein kinase-like (PK-like)"/>
    <property type="match status" value="1"/>
</dbReference>
<evidence type="ECO:0000313" key="2">
    <source>
        <dbReference type="EMBL" id="GAA2798228.1"/>
    </source>
</evidence>
<comment type="caution">
    <text evidence="2">The sequence shown here is derived from an EMBL/GenBank/DDBJ whole genome shotgun (WGS) entry which is preliminary data.</text>
</comment>
<dbReference type="InterPro" id="IPR011009">
    <property type="entry name" value="Kinase-like_dom_sf"/>
</dbReference>
<dbReference type="Pfam" id="PF01636">
    <property type="entry name" value="APH"/>
    <property type="match status" value="1"/>
</dbReference>
<reference evidence="2 3" key="1">
    <citation type="journal article" date="2019" name="Int. J. Syst. Evol. Microbiol.">
        <title>The Global Catalogue of Microorganisms (GCM) 10K type strain sequencing project: providing services to taxonomists for standard genome sequencing and annotation.</title>
        <authorList>
            <consortium name="The Broad Institute Genomics Platform"/>
            <consortium name="The Broad Institute Genome Sequencing Center for Infectious Disease"/>
            <person name="Wu L."/>
            <person name="Ma J."/>
        </authorList>
    </citation>
    <scope>NUCLEOTIDE SEQUENCE [LARGE SCALE GENOMIC DNA]</scope>
    <source>
        <strain evidence="2 3">JCM 9383</strain>
    </source>
</reference>
<dbReference type="EMBL" id="BAAAUX010000014">
    <property type="protein sequence ID" value="GAA2798228.1"/>
    <property type="molecule type" value="Genomic_DNA"/>
</dbReference>
<gene>
    <name evidence="2" type="ORF">GCM10010470_36750</name>
</gene>
<proteinExistence type="predicted"/>
<feature type="domain" description="Aminoglycoside phosphotransferase" evidence="1">
    <location>
        <begin position="33"/>
        <end position="238"/>
    </location>
</feature>
<dbReference type="Proteomes" id="UP001500979">
    <property type="component" value="Unassembled WGS sequence"/>
</dbReference>
<sequence>MHQSDQGPAFVENLLAEQGLPANDLVCVSSAGNQVWRTERHVIRISSGRFPGAFAHEARVVALIEGSVPVSPVLAHGVVAEREWIISERSHGQTVARAWSEMTRADQHSVGRQLGSVLKALHATAVPAGFENPWLSAAFHDPARLKDAYHPPPRLFPEFLRAAAALEGVDPDVLQQLEAYVASRLHCFTAAEENVLTHCDLHFDNLLWADGAITAVLDFEGSRLAPRDQELDTIVRFVRAPADYVGLPRGAEDVVDFAPALDDIGTTYPELFAGEDLVPRLEVYEVMWFLTELLHFPPRRRPHGPWRRLREIVSSGSPIGAMLRR</sequence>
<name>A0ABN3VF22_9PSEU</name>
<dbReference type="Gene3D" id="3.90.1200.10">
    <property type="match status" value="1"/>
</dbReference>
<dbReference type="InterPro" id="IPR051678">
    <property type="entry name" value="AGP_Transferase"/>
</dbReference>
<dbReference type="PANTHER" id="PTHR21310">
    <property type="entry name" value="AMINOGLYCOSIDE PHOSPHOTRANSFERASE-RELATED-RELATED"/>
    <property type="match status" value="1"/>
</dbReference>
<evidence type="ECO:0000313" key="3">
    <source>
        <dbReference type="Proteomes" id="UP001500979"/>
    </source>
</evidence>
<protein>
    <recommendedName>
        <fullName evidence="1">Aminoglycoside phosphotransferase domain-containing protein</fullName>
    </recommendedName>
</protein>
<dbReference type="InterPro" id="IPR002575">
    <property type="entry name" value="Aminoglycoside_PTrfase"/>
</dbReference>
<keyword evidence="3" id="KW-1185">Reference proteome</keyword>